<keyword evidence="2" id="KW-0418">Kinase</keyword>
<keyword evidence="2" id="KW-0808">Transferase</keyword>
<evidence type="ECO:0000313" key="3">
    <source>
        <dbReference type="Proteomes" id="UP000324222"/>
    </source>
</evidence>
<dbReference type="Gene3D" id="3.30.70.890">
    <property type="entry name" value="GHMP kinase, C-terminal domain"/>
    <property type="match status" value="1"/>
</dbReference>
<dbReference type="PANTHER" id="PTHR38710">
    <property type="entry name" value="WITH PUTATIVE URIDYL PYROPHOSPHORYLASE-RELATED"/>
    <property type="match status" value="1"/>
</dbReference>
<dbReference type="InterPro" id="IPR013750">
    <property type="entry name" value="GHMP_kinase_C_dom"/>
</dbReference>
<proteinExistence type="predicted"/>
<dbReference type="InterPro" id="IPR053034">
    <property type="entry name" value="Glucuronokinase-like"/>
</dbReference>
<evidence type="ECO:0000259" key="1">
    <source>
        <dbReference type="Pfam" id="PF08544"/>
    </source>
</evidence>
<dbReference type="GO" id="GO:0047940">
    <property type="term" value="F:glucuronokinase activity"/>
    <property type="evidence" value="ECO:0007669"/>
    <property type="project" value="TreeGrafter"/>
</dbReference>
<dbReference type="EMBL" id="VSRR010044886">
    <property type="protein sequence ID" value="MPC77049.1"/>
    <property type="molecule type" value="Genomic_DNA"/>
</dbReference>
<dbReference type="Proteomes" id="UP000324222">
    <property type="component" value="Unassembled WGS sequence"/>
</dbReference>
<organism evidence="2 3">
    <name type="scientific">Portunus trituberculatus</name>
    <name type="common">Swimming crab</name>
    <name type="synonym">Neptunus trituberculatus</name>
    <dbReference type="NCBI Taxonomy" id="210409"/>
    <lineage>
        <taxon>Eukaryota</taxon>
        <taxon>Metazoa</taxon>
        <taxon>Ecdysozoa</taxon>
        <taxon>Arthropoda</taxon>
        <taxon>Crustacea</taxon>
        <taxon>Multicrustacea</taxon>
        <taxon>Malacostraca</taxon>
        <taxon>Eumalacostraca</taxon>
        <taxon>Eucarida</taxon>
        <taxon>Decapoda</taxon>
        <taxon>Pleocyemata</taxon>
        <taxon>Brachyura</taxon>
        <taxon>Eubrachyura</taxon>
        <taxon>Portunoidea</taxon>
        <taxon>Portunidae</taxon>
        <taxon>Portuninae</taxon>
        <taxon>Portunus</taxon>
    </lineage>
</organism>
<feature type="domain" description="GHMP kinase C-terminal" evidence="1">
    <location>
        <begin position="15"/>
        <end position="81"/>
    </location>
</feature>
<reference evidence="2 3" key="1">
    <citation type="submission" date="2019-05" db="EMBL/GenBank/DDBJ databases">
        <title>Another draft genome of Portunus trituberculatus and its Hox gene families provides insights of decapod evolution.</title>
        <authorList>
            <person name="Jeong J.-H."/>
            <person name="Song I."/>
            <person name="Kim S."/>
            <person name="Choi T."/>
            <person name="Kim D."/>
            <person name="Ryu S."/>
            <person name="Kim W."/>
        </authorList>
    </citation>
    <scope>NUCLEOTIDE SEQUENCE [LARGE SCALE GENOMIC DNA]</scope>
    <source>
        <tissue evidence="2">Muscle</tissue>
    </source>
</reference>
<dbReference type="SUPFAM" id="SSF55060">
    <property type="entry name" value="GHMP Kinase, C-terminal domain"/>
    <property type="match status" value="1"/>
</dbReference>
<protein>
    <submittedName>
        <fullName evidence="2">Putative glucuronokinase 2</fullName>
    </submittedName>
</protein>
<dbReference type="AlphaFoldDB" id="A0A5B7I592"/>
<keyword evidence="3" id="KW-1185">Reference proteome</keyword>
<dbReference type="InterPro" id="IPR036554">
    <property type="entry name" value="GHMP_kinase_C_sf"/>
</dbReference>
<dbReference type="Pfam" id="PF08544">
    <property type="entry name" value="GHMP_kinases_C"/>
    <property type="match status" value="1"/>
</dbReference>
<accession>A0A5B7I592</accession>
<evidence type="ECO:0000313" key="2">
    <source>
        <dbReference type="EMBL" id="MPC77049.1"/>
    </source>
</evidence>
<comment type="caution">
    <text evidence="2">The sequence shown here is derived from an EMBL/GenBank/DDBJ whole genome shotgun (WGS) entry which is preliminary data.</text>
</comment>
<sequence>MAGMQKFATLTDKATEAIQSQDWSALAQLMNENFDLRRQLYSDAVLGEENLHMVTLGRSMGAAVKFPGSGGAVLGMLNDQTKMVSHYKNYYFSW</sequence>
<dbReference type="OrthoDB" id="1924968at2759"/>
<gene>
    <name evidence="2" type="primary">GLCAK2</name>
    <name evidence="2" type="ORF">E2C01_071489</name>
</gene>
<dbReference type="PANTHER" id="PTHR38710:SF1">
    <property type="entry name" value="WITH PUTATIVE URIDYL PYROPHOSPHORYLASE-RELATED"/>
    <property type="match status" value="1"/>
</dbReference>
<name>A0A5B7I592_PORTR</name>